<keyword evidence="2" id="KW-1185">Reference proteome</keyword>
<reference evidence="1 2" key="1">
    <citation type="journal article" date="2012" name="Science">
        <title>The Paleozoic origin of enzymatic lignin decomposition reconstructed from 31 fungal genomes.</title>
        <authorList>
            <person name="Floudas D."/>
            <person name="Binder M."/>
            <person name="Riley R."/>
            <person name="Barry K."/>
            <person name="Blanchette R.A."/>
            <person name="Henrissat B."/>
            <person name="Martinez A.T."/>
            <person name="Otillar R."/>
            <person name="Spatafora J.W."/>
            <person name="Yadav J.S."/>
            <person name="Aerts A."/>
            <person name="Benoit I."/>
            <person name="Boyd A."/>
            <person name="Carlson A."/>
            <person name="Copeland A."/>
            <person name="Coutinho P.M."/>
            <person name="de Vries R.P."/>
            <person name="Ferreira P."/>
            <person name="Findley K."/>
            <person name="Foster B."/>
            <person name="Gaskell J."/>
            <person name="Glotzer D."/>
            <person name="Gorecki P."/>
            <person name="Heitman J."/>
            <person name="Hesse C."/>
            <person name="Hori C."/>
            <person name="Igarashi K."/>
            <person name="Jurgens J.A."/>
            <person name="Kallen N."/>
            <person name="Kersten P."/>
            <person name="Kohler A."/>
            <person name="Kuees U."/>
            <person name="Kumar T.K.A."/>
            <person name="Kuo A."/>
            <person name="LaButti K."/>
            <person name="Larrondo L.F."/>
            <person name="Lindquist E."/>
            <person name="Ling A."/>
            <person name="Lombard V."/>
            <person name="Lucas S."/>
            <person name="Lundell T."/>
            <person name="Martin R."/>
            <person name="McLaughlin D.J."/>
            <person name="Morgenstern I."/>
            <person name="Morin E."/>
            <person name="Murat C."/>
            <person name="Nagy L.G."/>
            <person name="Nolan M."/>
            <person name="Ohm R.A."/>
            <person name="Patyshakuliyeva A."/>
            <person name="Rokas A."/>
            <person name="Ruiz-Duenas F.J."/>
            <person name="Sabat G."/>
            <person name="Salamov A."/>
            <person name="Samejima M."/>
            <person name="Schmutz J."/>
            <person name="Slot J.C."/>
            <person name="St John F."/>
            <person name="Stenlid J."/>
            <person name="Sun H."/>
            <person name="Sun S."/>
            <person name="Syed K."/>
            <person name="Tsang A."/>
            <person name="Wiebenga A."/>
            <person name="Young D."/>
            <person name="Pisabarro A."/>
            <person name="Eastwood D.C."/>
            <person name="Martin F."/>
            <person name="Cullen D."/>
            <person name="Grigoriev I.V."/>
            <person name="Hibbett D.S."/>
        </authorList>
    </citation>
    <scope>NUCLEOTIDE SEQUENCE [LARGE SCALE GENOMIC DNA]</scope>
    <source>
        <strain evidence="1 2">MD-104</strain>
    </source>
</reference>
<evidence type="ECO:0000313" key="2">
    <source>
        <dbReference type="Proteomes" id="UP000218811"/>
    </source>
</evidence>
<dbReference type="OrthoDB" id="248320at2759"/>
<protein>
    <recommendedName>
        <fullName evidence="3">Tektin</fullName>
    </recommendedName>
</protein>
<dbReference type="Proteomes" id="UP000218811">
    <property type="component" value="Unassembled WGS sequence"/>
</dbReference>
<proteinExistence type="predicted"/>
<sequence length="134" mass="15508">LRKVAQMANERRRTFWEPSPIPRTSVDIANPSKWVIGDLTRLKQVMRTIEAEIALWERQKAEHISAVIELESHLLKATAKKEEIVSFSRASQDPEFAKMLMARTLGPEHLETQIQLRRDIKARCSKSHVCMVVY</sequence>
<name>A0A2H3JXR0_WOLCO</name>
<dbReference type="OMA" id="KMLMART"/>
<accession>A0A2H3JXR0</accession>
<organism evidence="1 2">
    <name type="scientific">Wolfiporia cocos (strain MD-104)</name>
    <name type="common">Brown rot fungus</name>
    <dbReference type="NCBI Taxonomy" id="742152"/>
    <lineage>
        <taxon>Eukaryota</taxon>
        <taxon>Fungi</taxon>
        <taxon>Dikarya</taxon>
        <taxon>Basidiomycota</taxon>
        <taxon>Agaricomycotina</taxon>
        <taxon>Agaricomycetes</taxon>
        <taxon>Polyporales</taxon>
        <taxon>Phaeolaceae</taxon>
        <taxon>Wolfiporia</taxon>
    </lineage>
</organism>
<gene>
    <name evidence="1" type="ORF">WOLCODRAFT_72039</name>
</gene>
<feature type="non-terminal residue" evidence="1">
    <location>
        <position position="1"/>
    </location>
</feature>
<evidence type="ECO:0000313" key="1">
    <source>
        <dbReference type="EMBL" id="PCH42638.1"/>
    </source>
</evidence>
<dbReference type="EMBL" id="KB468124">
    <property type="protein sequence ID" value="PCH42638.1"/>
    <property type="molecule type" value="Genomic_DNA"/>
</dbReference>
<dbReference type="AlphaFoldDB" id="A0A2H3JXR0"/>
<evidence type="ECO:0008006" key="3">
    <source>
        <dbReference type="Google" id="ProtNLM"/>
    </source>
</evidence>